<proteinExistence type="predicted"/>
<organism evidence="1 2">
    <name type="scientific">Hibiscus sabdariffa</name>
    <name type="common">roselle</name>
    <dbReference type="NCBI Taxonomy" id="183260"/>
    <lineage>
        <taxon>Eukaryota</taxon>
        <taxon>Viridiplantae</taxon>
        <taxon>Streptophyta</taxon>
        <taxon>Embryophyta</taxon>
        <taxon>Tracheophyta</taxon>
        <taxon>Spermatophyta</taxon>
        <taxon>Magnoliopsida</taxon>
        <taxon>eudicotyledons</taxon>
        <taxon>Gunneridae</taxon>
        <taxon>Pentapetalae</taxon>
        <taxon>rosids</taxon>
        <taxon>malvids</taxon>
        <taxon>Malvales</taxon>
        <taxon>Malvaceae</taxon>
        <taxon>Malvoideae</taxon>
        <taxon>Hibiscus</taxon>
    </lineage>
</organism>
<name>A0ABR2G8H4_9ROSI</name>
<reference evidence="1 2" key="1">
    <citation type="journal article" date="2024" name="G3 (Bethesda)">
        <title>Genome assembly of Hibiscus sabdariffa L. provides insights into metabolisms of medicinal natural products.</title>
        <authorList>
            <person name="Kim T."/>
        </authorList>
    </citation>
    <scope>NUCLEOTIDE SEQUENCE [LARGE SCALE GENOMIC DNA]</scope>
    <source>
        <strain evidence="1">TK-2024</strain>
        <tissue evidence="1">Old leaves</tissue>
    </source>
</reference>
<sequence>MFAIHRQSRGVEESRFPAAIPCAGGVVMVDSGSENMRLGVSARSPRKRDTMDKGRVVDRHMQSMLHGWDSASEARVGAIQEGTMRQ</sequence>
<dbReference type="EMBL" id="JBBPBM010000002">
    <property type="protein sequence ID" value="KAK8596703.1"/>
    <property type="molecule type" value="Genomic_DNA"/>
</dbReference>
<accession>A0ABR2G8H4</accession>
<gene>
    <name evidence="1" type="ORF">V6N12_065183</name>
</gene>
<comment type="caution">
    <text evidence="1">The sequence shown here is derived from an EMBL/GenBank/DDBJ whole genome shotgun (WGS) entry which is preliminary data.</text>
</comment>
<dbReference type="Proteomes" id="UP001472677">
    <property type="component" value="Unassembled WGS sequence"/>
</dbReference>
<evidence type="ECO:0000313" key="2">
    <source>
        <dbReference type="Proteomes" id="UP001472677"/>
    </source>
</evidence>
<protein>
    <submittedName>
        <fullName evidence="1">Uncharacterized protein</fullName>
    </submittedName>
</protein>
<evidence type="ECO:0000313" key="1">
    <source>
        <dbReference type="EMBL" id="KAK8596703.1"/>
    </source>
</evidence>
<keyword evidence="2" id="KW-1185">Reference proteome</keyword>